<evidence type="ECO:0000256" key="10">
    <source>
        <dbReference type="RuleBase" id="RU361193"/>
    </source>
</evidence>
<keyword evidence="4" id="KW-0479">Metal-binding</keyword>
<comment type="catalytic activity">
    <reaction evidence="9">
        <text>N(4)-(alpha-D-Man-(1-&gt;2)-alpha-D-Man-(1-&gt;2)-alpha-D-Man-(1-&gt;3)-[alpha-D-Man-(1-&gt;2)-alpha-D-Man-(1-&gt;3)-[alpha-D-Man-(1-&gt;2)-alpha-D-Man-(1-&gt;6)]-alpha-D-Man-(1-&gt;6)]-beta-D-Man-(1-&gt;4)-beta-D-GlcNAc-(1-&gt;4)-beta-D-GlcNAc)-L-asparaginyl-[protein] (N-glucan mannose isomer 9A1,2,3B1,2,3) + 4 H2O = N(4)-(alpha-D-Man-(1-&gt;3)-[alpha-D-Man-(1-&gt;3)-[alpha-D-Man-(1-&gt;6)]-alpha-D-Man-(1-&gt;6)]-beta-D-Man-(1-&gt;4)-beta-D-GlcNAc-(1-&gt;4)-beta-D-GlcNAc)-L-asparaginyl-[protein] (N-glucan mannose isomer 5A1,2) + 4 beta-D-mannose</text>
        <dbReference type="Rhea" id="RHEA:56008"/>
        <dbReference type="Rhea" id="RHEA-COMP:14356"/>
        <dbReference type="Rhea" id="RHEA-COMP:14367"/>
        <dbReference type="ChEBI" id="CHEBI:15377"/>
        <dbReference type="ChEBI" id="CHEBI:28563"/>
        <dbReference type="ChEBI" id="CHEBI:59087"/>
        <dbReference type="ChEBI" id="CHEBI:139493"/>
        <dbReference type="EC" id="3.2.1.113"/>
    </reaction>
</comment>
<dbReference type="InterPro" id="IPR012341">
    <property type="entry name" value="6hp_glycosidase-like_sf"/>
</dbReference>
<evidence type="ECO:0000256" key="4">
    <source>
        <dbReference type="ARBA" id="ARBA00022723"/>
    </source>
</evidence>
<dbReference type="EMBL" id="JADNYJ010000712">
    <property type="protein sequence ID" value="KAF8868297.1"/>
    <property type="molecule type" value="Genomic_DNA"/>
</dbReference>
<gene>
    <name evidence="12" type="ORF">CPB84DRAFT_1756516</name>
</gene>
<dbReference type="Proteomes" id="UP000724874">
    <property type="component" value="Unassembled WGS sequence"/>
</dbReference>
<evidence type="ECO:0000256" key="5">
    <source>
        <dbReference type="ARBA" id="ARBA00022801"/>
    </source>
</evidence>
<evidence type="ECO:0000256" key="2">
    <source>
        <dbReference type="ARBA" id="ARBA00004922"/>
    </source>
</evidence>
<name>A0A9P5TEC5_GYMJU</name>
<keyword evidence="7" id="KW-1015">Disulfide bond</keyword>
<evidence type="ECO:0000256" key="6">
    <source>
        <dbReference type="ARBA" id="ARBA00022837"/>
    </source>
</evidence>
<reference evidence="12" key="1">
    <citation type="submission" date="2020-11" db="EMBL/GenBank/DDBJ databases">
        <authorList>
            <consortium name="DOE Joint Genome Institute"/>
            <person name="Ahrendt S."/>
            <person name="Riley R."/>
            <person name="Andreopoulos W."/>
            <person name="LaButti K."/>
            <person name="Pangilinan J."/>
            <person name="Ruiz-duenas F.J."/>
            <person name="Barrasa J.M."/>
            <person name="Sanchez-Garcia M."/>
            <person name="Camarero S."/>
            <person name="Miyauchi S."/>
            <person name="Serrano A."/>
            <person name="Linde D."/>
            <person name="Babiker R."/>
            <person name="Drula E."/>
            <person name="Ayuso-Fernandez I."/>
            <person name="Pacheco R."/>
            <person name="Padilla G."/>
            <person name="Ferreira P."/>
            <person name="Barriuso J."/>
            <person name="Kellner H."/>
            <person name="Castanera R."/>
            <person name="Alfaro M."/>
            <person name="Ramirez L."/>
            <person name="Pisabarro A.G."/>
            <person name="Kuo A."/>
            <person name="Tritt A."/>
            <person name="Lipzen A."/>
            <person name="He G."/>
            <person name="Yan M."/>
            <person name="Ng V."/>
            <person name="Cullen D."/>
            <person name="Martin F."/>
            <person name="Rosso M.-N."/>
            <person name="Henrissat B."/>
            <person name="Hibbett D."/>
            <person name="Martinez A.T."/>
            <person name="Grigoriev I.V."/>
        </authorList>
    </citation>
    <scope>NUCLEOTIDE SEQUENCE</scope>
    <source>
        <strain evidence="12">AH 44721</strain>
    </source>
</reference>
<dbReference type="InterPro" id="IPR036026">
    <property type="entry name" value="Seven-hairpin_glycosidases"/>
</dbReference>
<dbReference type="GO" id="GO:0016020">
    <property type="term" value="C:membrane"/>
    <property type="evidence" value="ECO:0007669"/>
    <property type="project" value="InterPro"/>
</dbReference>
<dbReference type="OrthoDB" id="8118055at2759"/>
<dbReference type="GO" id="GO:0005509">
    <property type="term" value="F:calcium ion binding"/>
    <property type="evidence" value="ECO:0007669"/>
    <property type="project" value="InterPro"/>
</dbReference>
<keyword evidence="10" id="KW-0326">Glycosidase</keyword>
<evidence type="ECO:0000256" key="3">
    <source>
        <dbReference type="ARBA" id="ARBA00007658"/>
    </source>
</evidence>
<dbReference type="EC" id="3.2.1.-" evidence="10"/>
<dbReference type="PANTHER" id="PTHR11742">
    <property type="entry name" value="MANNOSYL-OLIGOSACCHARIDE ALPHA-1,2-MANNOSIDASE-RELATED"/>
    <property type="match status" value="1"/>
</dbReference>
<dbReference type="GO" id="GO:0036503">
    <property type="term" value="P:ERAD pathway"/>
    <property type="evidence" value="ECO:0007669"/>
    <property type="project" value="UniProtKB-ARBA"/>
</dbReference>
<evidence type="ECO:0000256" key="9">
    <source>
        <dbReference type="ARBA" id="ARBA00048605"/>
    </source>
</evidence>
<evidence type="ECO:0000256" key="8">
    <source>
        <dbReference type="ARBA" id="ARBA00047669"/>
    </source>
</evidence>
<keyword evidence="13" id="KW-1185">Reference proteome</keyword>
<organism evidence="12 13">
    <name type="scientific">Gymnopilus junonius</name>
    <name type="common">Spectacular rustgill mushroom</name>
    <name type="synonym">Gymnopilus spectabilis subsp. junonius</name>
    <dbReference type="NCBI Taxonomy" id="109634"/>
    <lineage>
        <taxon>Eukaryota</taxon>
        <taxon>Fungi</taxon>
        <taxon>Dikarya</taxon>
        <taxon>Basidiomycota</taxon>
        <taxon>Agaricomycotina</taxon>
        <taxon>Agaricomycetes</taxon>
        <taxon>Agaricomycetidae</taxon>
        <taxon>Agaricales</taxon>
        <taxon>Agaricineae</taxon>
        <taxon>Hymenogastraceae</taxon>
        <taxon>Gymnopilus</taxon>
    </lineage>
</organism>
<feature type="region of interest" description="Disordered" evidence="11">
    <location>
        <begin position="1"/>
        <end position="30"/>
    </location>
</feature>
<comment type="cofactor">
    <cofactor evidence="1">
        <name>Ca(2+)</name>
        <dbReference type="ChEBI" id="CHEBI:29108"/>
    </cofactor>
</comment>
<comment type="catalytic activity">
    <reaction evidence="8">
        <text>N(4)-(alpha-D-Man-(1-&gt;2)-alpha-D-Man-(1-&gt;2)-alpha-D-Man-(1-&gt;3)-[alpha-D-Man-(1-&gt;3)-[alpha-D-Man-(1-&gt;2)-alpha-D-Man-(1-&gt;6)]-alpha-D-Man-(1-&gt;6)]-beta-D-Man-(1-&gt;4)-beta-D-GlcNAc-(1-&gt;4)-beta-D-GlcNAc)-L-asparaginyl-[protein] (N-glucan mannose isomer 8A1,2,3B1,3) + 3 H2O = N(4)-(alpha-D-Man-(1-&gt;3)-[alpha-D-Man-(1-&gt;3)-[alpha-D-Man-(1-&gt;6)]-alpha-D-Man-(1-&gt;6)]-beta-D-Man-(1-&gt;4)-beta-D-GlcNAc-(1-&gt;4)-beta-D-GlcNAc)-L-asparaginyl-[protein] (N-glucan mannose isomer 5A1,2) + 3 beta-D-mannose</text>
        <dbReference type="Rhea" id="RHEA:56028"/>
        <dbReference type="Rhea" id="RHEA-COMP:14358"/>
        <dbReference type="Rhea" id="RHEA-COMP:14367"/>
        <dbReference type="ChEBI" id="CHEBI:15377"/>
        <dbReference type="ChEBI" id="CHEBI:28563"/>
        <dbReference type="ChEBI" id="CHEBI:59087"/>
        <dbReference type="ChEBI" id="CHEBI:60628"/>
        <dbReference type="EC" id="3.2.1.113"/>
    </reaction>
</comment>
<sequence length="201" mass="22482">MVSIDTRARKKPRKDSDSHKKTQEVSKQTKDQNPSIFINFIDDWIGFSEHYDAAPAARQPVLTYLPADATKRDAVVLAFKVLRLTKLHSTHGTPTNAMGDDEYHPLSKNGSNLTEAGGIGYMVVDVLDSPNHGLGDEYVRARKWVEDELSFDRDAKFSTFETTIRVLGGLLSAYHLSDNDPLYLDKAIDLADRMLPAFDTP</sequence>
<feature type="non-terminal residue" evidence="12">
    <location>
        <position position="1"/>
    </location>
</feature>
<dbReference type="PRINTS" id="PR00747">
    <property type="entry name" value="GLYHDRLASE47"/>
</dbReference>
<dbReference type="Pfam" id="PF01532">
    <property type="entry name" value="Glyco_hydro_47"/>
    <property type="match status" value="1"/>
</dbReference>
<evidence type="ECO:0000313" key="12">
    <source>
        <dbReference type="EMBL" id="KAF8868297.1"/>
    </source>
</evidence>
<dbReference type="GO" id="GO:0004571">
    <property type="term" value="F:mannosyl-oligosaccharide 1,2-alpha-mannosidase activity"/>
    <property type="evidence" value="ECO:0007669"/>
    <property type="project" value="UniProtKB-EC"/>
</dbReference>
<comment type="caution">
    <text evidence="12">The sequence shown here is derived from an EMBL/GenBank/DDBJ whole genome shotgun (WGS) entry which is preliminary data.</text>
</comment>
<evidence type="ECO:0000256" key="7">
    <source>
        <dbReference type="ARBA" id="ARBA00023157"/>
    </source>
</evidence>
<evidence type="ECO:0000256" key="11">
    <source>
        <dbReference type="SAM" id="MobiDB-lite"/>
    </source>
</evidence>
<evidence type="ECO:0000256" key="1">
    <source>
        <dbReference type="ARBA" id="ARBA00001913"/>
    </source>
</evidence>
<dbReference type="InterPro" id="IPR001382">
    <property type="entry name" value="Glyco_hydro_47"/>
</dbReference>
<accession>A0A9P5TEC5</accession>
<feature type="compositionally biased region" description="Basic and acidic residues" evidence="11">
    <location>
        <begin position="14"/>
        <end position="30"/>
    </location>
</feature>
<dbReference type="InterPro" id="IPR050749">
    <property type="entry name" value="Glycosyl_Hydrolase_47"/>
</dbReference>
<dbReference type="AlphaFoldDB" id="A0A9P5TEC5"/>
<dbReference type="SUPFAM" id="SSF48225">
    <property type="entry name" value="Seven-hairpin glycosidases"/>
    <property type="match status" value="1"/>
</dbReference>
<dbReference type="GO" id="GO:0005975">
    <property type="term" value="P:carbohydrate metabolic process"/>
    <property type="evidence" value="ECO:0007669"/>
    <property type="project" value="InterPro"/>
</dbReference>
<keyword evidence="5 10" id="KW-0378">Hydrolase</keyword>
<dbReference type="GO" id="GO:0005783">
    <property type="term" value="C:endoplasmic reticulum"/>
    <property type="evidence" value="ECO:0007669"/>
    <property type="project" value="TreeGrafter"/>
</dbReference>
<keyword evidence="6" id="KW-0106">Calcium</keyword>
<comment type="similarity">
    <text evidence="3 10">Belongs to the glycosyl hydrolase 47 family.</text>
</comment>
<dbReference type="Gene3D" id="1.50.10.10">
    <property type="match status" value="1"/>
</dbReference>
<proteinExistence type="inferred from homology"/>
<comment type="pathway">
    <text evidence="2">Protein modification; protein glycosylation.</text>
</comment>
<dbReference type="PANTHER" id="PTHR11742:SF55">
    <property type="entry name" value="ENDOPLASMIC RETICULUM MANNOSYL-OLIGOSACCHARIDE 1,2-ALPHA-MANNOSIDASE"/>
    <property type="match status" value="1"/>
</dbReference>
<protein>
    <recommendedName>
        <fullName evidence="10">alpha-1,2-Mannosidase</fullName>
        <ecNumber evidence="10">3.2.1.-</ecNumber>
    </recommendedName>
</protein>
<evidence type="ECO:0000313" key="13">
    <source>
        <dbReference type="Proteomes" id="UP000724874"/>
    </source>
</evidence>